<keyword evidence="11 12" id="KW-0472">Membrane</keyword>
<dbReference type="Proteomes" id="UP000600877">
    <property type="component" value="Unassembled WGS sequence"/>
</dbReference>
<keyword evidence="6 12" id="KW-0633">Potassium transport</keyword>
<comment type="caution">
    <text evidence="14">The sequence shown here is derived from an EMBL/GenBank/DDBJ whole genome shotgun (WGS) entry which is preliminary data.</text>
</comment>
<evidence type="ECO:0000256" key="1">
    <source>
        <dbReference type="ARBA" id="ARBA00004429"/>
    </source>
</evidence>
<comment type="subcellular location">
    <subcellularLocation>
        <location evidence="1 12">Cell inner membrane</location>
        <topology evidence="1 12">Multi-pass membrane protein</topology>
    </subcellularLocation>
</comment>
<proteinExistence type="inferred from homology"/>
<keyword evidence="4 12" id="KW-1003">Cell membrane</keyword>
<evidence type="ECO:0000256" key="5">
    <source>
        <dbReference type="ARBA" id="ARBA00022519"/>
    </source>
</evidence>
<dbReference type="RefSeq" id="WP_189373635.1">
    <property type="nucleotide sequence ID" value="NZ_BMYW01000004.1"/>
</dbReference>
<sequence length="484" mass="52621">MSKLLPILHVLSKLMLLYSLLFAIPCAVSWLYDDGTAIDFAYSALAGGAFGSVLWLLTRRFERELKPRDGFTLVTLLWLTFATMSAVPLLLYIPGMSFTNAFFEAMSGLTTTGATLIPGLDRLPPAINFWRHFLNWVGGMGIIVLAVAILPMLGIGGMQLYKAETPGPMKDSKLAPRIAQTAANLWYVYAGLTAACALSLWLAGMNGLDAVCHAFAALSLGGFSTHDASVGYFNSVAIEVILSGFMVLAALNFATHFLAWRSRSLKSYLHDTEARHIVALLAGSILVLSLWLWWLGIYSLPAALRHVSFNLISIATDSGFASTDYAQWPILVPLWMLFLSCLTASSGSTGGGIKMIRTLILTRQGYREMSTLLHPRAVLPLMLGGRTIPDSVAFSVLGFIFVYFISVVLLTFTLIASGLDFISSFTAIVACINNAGPGLGQVGPASNYSGLSDFQTWVCSFAMLLGRLEIFTILILFTPTFWRK</sequence>
<dbReference type="PIRSF" id="PIRSF006247">
    <property type="entry name" value="TrkH"/>
    <property type="match status" value="1"/>
</dbReference>
<feature type="transmembrane region" description="Helical" evidence="13">
    <location>
        <begin position="70"/>
        <end position="93"/>
    </location>
</feature>
<feature type="transmembrane region" description="Helical" evidence="13">
    <location>
        <begin position="330"/>
        <end position="353"/>
    </location>
</feature>
<feature type="transmembrane region" description="Helical" evidence="13">
    <location>
        <begin position="38"/>
        <end position="58"/>
    </location>
</feature>
<keyword evidence="10 12" id="KW-0406">Ion transport</keyword>
<dbReference type="PANTHER" id="PTHR32024">
    <property type="entry name" value="TRK SYSTEM POTASSIUM UPTAKE PROTEIN TRKG-RELATED"/>
    <property type="match status" value="1"/>
</dbReference>
<dbReference type="InterPro" id="IPR004772">
    <property type="entry name" value="TrkH"/>
</dbReference>
<keyword evidence="5 12" id="KW-0997">Cell inner membrane</keyword>
<name>A0ABQ2YMJ5_9NEIS</name>
<feature type="transmembrane region" description="Helical" evidence="13">
    <location>
        <begin position="276"/>
        <end position="294"/>
    </location>
</feature>
<evidence type="ECO:0000256" key="13">
    <source>
        <dbReference type="SAM" id="Phobius"/>
    </source>
</evidence>
<protein>
    <recommendedName>
        <fullName evidence="12">Trk system potassium uptake protein</fullName>
    </recommendedName>
</protein>
<dbReference type="EMBL" id="BMYW01000004">
    <property type="protein sequence ID" value="GGX89114.1"/>
    <property type="molecule type" value="Genomic_DNA"/>
</dbReference>
<evidence type="ECO:0000256" key="11">
    <source>
        <dbReference type="ARBA" id="ARBA00023136"/>
    </source>
</evidence>
<feature type="transmembrane region" description="Helical" evidence="13">
    <location>
        <begin position="232"/>
        <end position="255"/>
    </location>
</feature>
<accession>A0ABQ2YMJ5</accession>
<evidence type="ECO:0000256" key="8">
    <source>
        <dbReference type="ARBA" id="ARBA00022958"/>
    </source>
</evidence>
<evidence type="ECO:0000256" key="4">
    <source>
        <dbReference type="ARBA" id="ARBA00022475"/>
    </source>
</evidence>
<organism evidence="14 15">
    <name type="scientific">Vogesella alkaliphila</name>
    <dbReference type="NCBI Taxonomy" id="1193621"/>
    <lineage>
        <taxon>Bacteria</taxon>
        <taxon>Pseudomonadati</taxon>
        <taxon>Pseudomonadota</taxon>
        <taxon>Betaproteobacteria</taxon>
        <taxon>Neisseriales</taxon>
        <taxon>Chromobacteriaceae</taxon>
        <taxon>Vogesella</taxon>
    </lineage>
</organism>
<evidence type="ECO:0000256" key="2">
    <source>
        <dbReference type="ARBA" id="ARBA00009137"/>
    </source>
</evidence>
<evidence type="ECO:0000313" key="14">
    <source>
        <dbReference type="EMBL" id="GGX89114.1"/>
    </source>
</evidence>
<keyword evidence="9 13" id="KW-1133">Transmembrane helix</keyword>
<evidence type="ECO:0000256" key="12">
    <source>
        <dbReference type="PIRNR" id="PIRNR006247"/>
    </source>
</evidence>
<feature type="transmembrane region" description="Helical" evidence="13">
    <location>
        <begin position="12"/>
        <end position="32"/>
    </location>
</feature>
<feature type="transmembrane region" description="Helical" evidence="13">
    <location>
        <begin position="182"/>
        <end position="203"/>
    </location>
</feature>
<comment type="function">
    <text evidence="12">Low-affinity potassium transport system. Interacts with Trk system potassium uptake protein TrkA.</text>
</comment>
<dbReference type="Pfam" id="PF02386">
    <property type="entry name" value="TrkH"/>
    <property type="match status" value="1"/>
</dbReference>
<dbReference type="InterPro" id="IPR003445">
    <property type="entry name" value="Cat_transpt"/>
</dbReference>
<keyword evidence="7 13" id="KW-0812">Transmembrane</keyword>
<evidence type="ECO:0000313" key="15">
    <source>
        <dbReference type="Proteomes" id="UP000600877"/>
    </source>
</evidence>
<evidence type="ECO:0000256" key="3">
    <source>
        <dbReference type="ARBA" id="ARBA00022448"/>
    </source>
</evidence>
<evidence type="ECO:0000256" key="7">
    <source>
        <dbReference type="ARBA" id="ARBA00022692"/>
    </source>
</evidence>
<keyword evidence="8 12" id="KW-0630">Potassium</keyword>
<feature type="transmembrane region" description="Helical" evidence="13">
    <location>
        <begin position="392"/>
        <end position="416"/>
    </location>
</feature>
<gene>
    <name evidence="14" type="ORF">GCM10011290_16150</name>
</gene>
<reference evidence="15" key="1">
    <citation type="journal article" date="2019" name="Int. J. Syst. Evol. Microbiol.">
        <title>The Global Catalogue of Microorganisms (GCM) 10K type strain sequencing project: providing services to taxonomists for standard genome sequencing and annotation.</title>
        <authorList>
            <consortium name="The Broad Institute Genomics Platform"/>
            <consortium name="The Broad Institute Genome Sequencing Center for Infectious Disease"/>
            <person name="Wu L."/>
            <person name="Ma J."/>
        </authorList>
    </citation>
    <scope>NUCLEOTIDE SEQUENCE [LARGE SCALE GENOMIC DNA]</scope>
    <source>
        <strain evidence="15">KCTC 32041</strain>
    </source>
</reference>
<comment type="similarity">
    <text evidence="2 12">Belongs to the TrkH potassium transport family.</text>
</comment>
<feature type="transmembrane region" description="Helical" evidence="13">
    <location>
        <begin position="133"/>
        <end position="161"/>
    </location>
</feature>
<evidence type="ECO:0000256" key="6">
    <source>
        <dbReference type="ARBA" id="ARBA00022538"/>
    </source>
</evidence>
<dbReference type="PANTHER" id="PTHR32024:SF2">
    <property type="entry name" value="TRK SYSTEM POTASSIUM UPTAKE PROTEIN TRKG-RELATED"/>
    <property type="match status" value="1"/>
</dbReference>
<keyword evidence="3 12" id="KW-0813">Transport</keyword>
<evidence type="ECO:0000256" key="10">
    <source>
        <dbReference type="ARBA" id="ARBA00023065"/>
    </source>
</evidence>
<evidence type="ECO:0000256" key="9">
    <source>
        <dbReference type="ARBA" id="ARBA00022989"/>
    </source>
</evidence>
<feature type="transmembrane region" description="Helical" evidence="13">
    <location>
        <begin position="454"/>
        <end position="477"/>
    </location>
</feature>
<keyword evidence="15" id="KW-1185">Reference proteome</keyword>